<dbReference type="SUPFAM" id="SSF53720">
    <property type="entry name" value="ALDH-like"/>
    <property type="match status" value="1"/>
</dbReference>
<evidence type="ECO:0000313" key="9">
    <source>
        <dbReference type="Proteomes" id="UP000053599"/>
    </source>
</evidence>
<feature type="domain" description="Aldehyde dehydrogenase" evidence="7">
    <location>
        <begin position="111"/>
        <end position="570"/>
    </location>
</feature>
<evidence type="ECO:0000256" key="1">
    <source>
        <dbReference type="ARBA" id="ARBA00009986"/>
    </source>
</evidence>
<dbReference type="InterPro" id="IPR016161">
    <property type="entry name" value="Ald_DH/histidinol_DH"/>
</dbReference>
<evidence type="ECO:0000256" key="4">
    <source>
        <dbReference type="ARBA" id="ARBA00049194"/>
    </source>
</evidence>
<dbReference type="GO" id="GO:0004029">
    <property type="term" value="F:aldehyde dehydrogenase (NAD+) activity"/>
    <property type="evidence" value="ECO:0007669"/>
    <property type="project" value="UniProtKB-EC"/>
</dbReference>
<dbReference type="InterPro" id="IPR015590">
    <property type="entry name" value="Aldehyde_DH_dom"/>
</dbReference>
<feature type="active site" evidence="5">
    <location>
        <position position="345"/>
    </location>
</feature>
<keyword evidence="2 6" id="KW-0560">Oxidoreductase</keyword>
<dbReference type="PROSITE" id="PS00070">
    <property type="entry name" value="ALDEHYDE_DEHYDR_CYS"/>
    <property type="match status" value="1"/>
</dbReference>
<dbReference type="HOGENOM" id="CLU_005391_0_0_1"/>
<sequence>MSDRGNQRFKKRSICVESTIGMENPRAHKSQCYLGPLDDLSSGDLPRVTRMPSELREEQFADIMLQSPLPHPYALLTFISDTKMASSTTVNSEEYRPKHIEDRLFINGDFVPSISGKKFDIINPNTEKLAASVYEGGVEDVDVAVEAAKEALPAWSALGAAERGAWLNNLADAIEKNIKEIGYLDAISMGRPYIGDYLAGAAASFLRYFSSKALDVHGESSLNTTGMVNVTFRQPYGVCGAIIPWNVPLLSLVAKVGPALAAGNTLVLKSSERAPLSAIVVARLCKEIGLPKGVLNILSGFGRPCGEAIAKHMDVRKLSFTGSVVTGRAIKKAAADSNLKNVTLELGGKSPLIIFDDADLAKAVPSAAYSILSNSGQACIASSRVYVHSKIADAFLEAMKTTMTKTGQPGDATVAGTSRGPQADKVQFDRVMSYISHAKEEGLDIPLGGNRIGSAGYFIEPTIISNAPEDSKVVKEEIFGPVVVINTFTDEAEVLKRANDSEYGLYASVFTKDISRAMRFAKALEAGSVGVNCTSPTLAIDMPFGGYKQSGEGRELSKHCLDEWTEIKSVFISL</sequence>
<dbReference type="PROSITE" id="PS00687">
    <property type="entry name" value="ALDEHYDE_DEHYDR_GLU"/>
    <property type="match status" value="1"/>
</dbReference>
<dbReference type="FunFam" id="3.40.309.10:FF:000012">
    <property type="entry name" value="Betaine aldehyde dehydrogenase"/>
    <property type="match status" value="1"/>
</dbReference>
<dbReference type="FunFam" id="3.40.605.10:FF:000001">
    <property type="entry name" value="Aldehyde dehydrogenase 1"/>
    <property type="match status" value="1"/>
</dbReference>
<dbReference type="InterPro" id="IPR029510">
    <property type="entry name" value="Ald_DH_CS_GLU"/>
</dbReference>
<dbReference type="Gene3D" id="3.40.309.10">
    <property type="entry name" value="Aldehyde Dehydrogenase, Chain A, domain 2"/>
    <property type="match status" value="1"/>
</dbReference>
<dbReference type="PANTHER" id="PTHR11699">
    <property type="entry name" value="ALDEHYDE DEHYDROGENASE-RELATED"/>
    <property type="match status" value="1"/>
</dbReference>
<dbReference type="Proteomes" id="UP000053599">
    <property type="component" value="Unassembled WGS sequence"/>
</dbReference>
<dbReference type="EC" id="1.2.1.3" evidence="3"/>
<evidence type="ECO:0000256" key="2">
    <source>
        <dbReference type="ARBA" id="ARBA00023002"/>
    </source>
</evidence>
<dbReference type="STRING" id="1016849.A0A0D1ZJN8"/>
<dbReference type="InterPro" id="IPR016163">
    <property type="entry name" value="Ald_DH_C"/>
</dbReference>
<evidence type="ECO:0000256" key="5">
    <source>
        <dbReference type="PROSITE-ProRule" id="PRU10007"/>
    </source>
</evidence>
<name>A0A0D1ZJN8_9EURO</name>
<evidence type="ECO:0000313" key="8">
    <source>
        <dbReference type="EMBL" id="KIV86988.1"/>
    </source>
</evidence>
<comment type="catalytic activity">
    <reaction evidence="4">
        <text>an aldehyde + NAD(+) + H2O = a carboxylate + NADH + 2 H(+)</text>
        <dbReference type="Rhea" id="RHEA:16185"/>
        <dbReference type="ChEBI" id="CHEBI:15377"/>
        <dbReference type="ChEBI" id="CHEBI:15378"/>
        <dbReference type="ChEBI" id="CHEBI:17478"/>
        <dbReference type="ChEBI" id="CHEBI:29067"/>
        <dbReference type="ChEBI" id="CHEBI:57540"/>
        <dbReference type="ChEBI" id="CHEBI:57945"/>
        <dbReference type="EC" id="1.2.1.3"/>
    </reaction>
</comment>
<comment type="similarity">
    <text evidence="1 6">Belongs to the aldehyde dehydrogenase family.</text>
</comment>
<proteinExistence type="inferred from homology"/>
<organism evidence="8 9">
    <name type="scientific">Exophiala sideris</name>
    <dbReference type="NCBI Taxonomy" id="1016849"/>
    <lineage>
        <taxon>Eukaryota</taxon>
        <taxon>Fungi</taxon>
        <taxon>Dikarya</taxon>
        <taxon>Ascomycota</taxon>
        <taxon>Pezizomycotina</taxon>
        <taxon>Eurotiomycetes</taxon>
        <taxon>Chaetothyriomycetidae</taxon>
        <taxon>Chaetothyriales</taxon>
        <taxon>Herpotrichiellaceae</taxon>
        <taxon>Exophiala</taxon>
    </lineage>
</organism>
<reference evidence="8 9" key="1">
    <citation type="submission" date="2015-01" db="EMBL/GenBank/DDBJ databases">
        <title>The Genome Sequence of Exophiala sideris CBS121828.</title>
        <authorList>
            <consortium name="The Broad Institute Genomics Platform"/>
            <person name="Cuomo C."/>
            <person name="de Hoog S."/>
            <person name="Gorbushina A."/>
            <person name="Stielow B."/>
            <person name="Teixiera M."/>
            <person name="Abouelleil A."/>
            <person name="Chapman S.B."/>
            <person name="Priest M."/>
            <person name="Young S.K."/>
            <person name="Wortman J."/>
            <person name="Nusbaum C."/>
            <person name="Birren B."/>
        </authorList>
    </citation>
    <scope>NUCLEOTIDE SEQUENCE [LARGE SCALE GENOMIC DNA]</scope>
    <source>
        <strain evidence="8 9">CBS 121828</strain>
    </source>
</reference>
<gene>
    <name evidence="8" type="ORF">PV11_02561</name>
</gene>
<dbReference type="OrthoDB" id="4114338at2759"/>
<dbReference type="InterPro" id="IPR016162">
    <property type="entry name" value="Ald_DH_N"/>
</dbReference>
<evidence type="ECO:0000256" key="3">
    <source>
        <dbReference type="ARBA" id="ARBA00024226"/>
    </source>
</evidence>
<evidence type="ECO:0000256" key="6">
    <source>
        <dbReference type="RuleBase" id="RU003345"/>
    </source>
</evidence>
<dbReference type="Gene3D" id="3.40.605.10">
    <property type="entry name" value="Aldehyde Dehydrogenase, Chain A, domain 1"/>
    <property type="match status" value="1"/>
</dbReference>
<protein>
    <recommendedName>
        <fullName evidence="3">aldehyde dehydrogenase (NAD(+))</fullName>
        <ecNumber evidence="3">1.2.1.3</ecNumber>
    </recommendedName>
</protein>
<evidence type="ECO:0000259" key="7">
    <source>
        <dbReference type="Pfam" id="PF00171"/>
    </source>
</evidence>
<accession>A0A0D1ZJN8</accession>
<dbReference type="EMBL" id="KN846951">
    <property type="protein sequence ID" value="KIV86988.1"/>
    <property type="molecule type" value="Genomic_DNA"/>
</dbReference>
<dbReference type="Pfam" id="PF00171">
    <property type="entry name" value="Aldedh"/>
    <property type="match status" value="1"/>
</dbReference>
<dbReference type="AlphaFoldDB" id="A0A0D1ZJN8"/>
<dbReference type="InterPro" id="IPR016160">
    <property type="entry name" value="Ald_DH_CS_CYS"/>
</dbReference>